<evidence type="ECO:0000313" key="2">
    <source>
        <dbReference type="EMBL" id="CAI9739399.1"/>
    </source>
</evidence>
<dbReference type="AlphaFoldDB" id="A0AA36FJL7"/>
<dbReference type="EMBL" id="OX597836">
    <property type="protein sequence ID" value="CAI9739399.1"/>
    <property type="molecule type" value="Genomic_DNA"/>
</dbReference>
<protein>
    <submittedName>
        <fullName evidence="2">Uncharacterized protein</fullName>
    </submittedName>
</protein>
<feature type="region of interest" description="Disordered" evidence="1">
    <location>
        <begin position="1"/>
        <end position="32"/>
    </location>
</feature>
<sequence length="82" mass="9449">MPLRRRNENTSKHQRNASEEFEKLRTSGGRGDAKLCGPTKLAQLLCSYHKVISGRSEERSWLYDNRHPGNPRSLEVPFRVPT</sequence>
<reference evidence="2" key="1">
    <citation type="submission" date="2023-08" db="EMBL/GenBank/DDBJ databases">
        <authorList>
            <person name="Alioto T."/>
            <person name="Alioto T."/>
            <person name="Gomez Garrido J."/>
        </authorList>
    </citation>
    <scope>NUCLEOTIDE SEQUENCE</scope>
</reference>
<accession>A0AA36FJL7</accession>
<feature type="compositionally biased region" description="Basic and acidic residues" evidence="1">
    <location>
        <begin position="1"/>
        <end position="25"/>
    </location>
</feature>
<dbReference type="Proteomes" id="UP001162480">
    <property type="component" value="Chromosome 23"/>
</dbReference>
<evidence type="ECO:0000256" key="1">
    <source>
        <dbReference type="SAM" id="MobiDB-lite"/>
    </source>
</evidence>
<evidence type="ECO:0000313" key="3">
    <source>
        <dbReference type="Proteomes" id="UP001162480"/>
    </source>
</evidence>
<keyword evidence="3" id="KW-1185">Reference proteome</keyword>
<organism evidence="2 3">
    <name type="scientific">Octopus vulgaris</name>
    <name type="common">Common octopus</name>
    <dbReference type="NCBI Taxonomy" id="6645"/>
    <lineage>
        <taxon>Eukaryota</taxon>
        <taxon>Metazoa</taxon>
        <taxon>Spiralia</taxon>
        <taxon>Lophotrochozoa</taxon>
        <taxon>Mollusca</taxon>
        <taxon>Cephalopoda</taxon>
        <taxon>Coleoidea</taxon>
        <taxon>Octopodiformes</taxon>
        <taxon>Octopoda</taxon>
        <taxon>Incirrata</taxon>
        <taxon>Octopodidae</taxon>
        <taxon>Octopus</taxon>
    </lineage>
</organism>
<name>A0AA36FJL7_OCTVU</name>
<proteinExistence type="predicted"/>
<gene>
    <name evidence="2" type="ORF">OCTVUL_1B028947</name>
</gene>